<dbReference type="Pfam" id="PF19773">
    <property type="entry name" value="DUF6259"/>
    <property type="match status" value="1"/>
</dbReference>
<accession>A0A844FYU7</accession>
<sequence>MNTRIVFSRRDGSVEFFGREGEASRVLPARHAFRLALLDGSGERRILTSDDFVCTAEPGRHFYAGHGDAAGMSVVIAHRIEDEFVFFSPAVDGIPAGRILEWFDGPEIAVPESGTLFWPYAEGVLITDPARRERSEYYRYRPLGFPERGKNYGGIYPGFCQQQFLAHFDAEQHGLYFGAHDPAFGPKGVEFAPDGAGRIRLSLQTFTSGAAGSYVSEFEYALGLFEGDWMDGCEIYRRWLPAPPKAGLPAYFRDSPVVVIYPVRGDGDDKGELLPNEYFPYRNALPVIRRYAELFDSRLMPLLMHWEGTAPWAPPYVWPPYGGEAALAEFRDRLHENGHLLGVYCSGTAWTQTSSITDYSREEEFERDRLEEIMMRGPKGEIDAAICNGETAQRLGYDLCLTEERARKIVKDEIRKLARFGIDYAQFFDQNLGGAYYLCYGRTHRHPPAPGPWQTEAMRTLLSEVVCEMKAAGSEMVIGCEAAAADPYVGLLPFNDARAVMGYDFGLPVPASSYIHHGRMANFMGNQCGAGFQFDFAGTPENLLYRTAYAFSAGDLLSIVLKGNGEIHWGWVVKWDIPAPDQESVITLIRNLNAVRKAHPEWLLDGRMVKPRKRVEGGIFKLAMRSGETLEVPSLLHSAWESPDGTRGEFLVNYLPREQSCRVDGFPLRLAPLSALLL</sequence>
<proteinExistence type="predicted"/>
<feature type="domain" description="DUF6259" evidence="1">
    <location>
        <begin position="216"/>
        <end position="492"/>
    </location>
</feature>
<dbReference type="EMBL" id="VUNS01000003">
    <property type="protein sequence ID" value="MST96276.1"/>
    <property type="molecule type" value="Genomic_DNA"/>
</dbReference>
<evidence type="ECO:0000313" key="3">
    <source>
        <dbReference type="Proteomes" id="UP000435649"/>
    </source>
</evidence>
<dbReference type="Proteomes" id="UP000435649">
    <property type="component" value="Unassembled WGS sequence"/>
</dbReference>
<comment type="caution">
    <text evidence="2">The sequence shown here is derived from an EMBL/GenBank/DDBJ whole genome shotgun (WGS) entry which is preliminary data.</text>
</comment>
<dbReference type="InterPro" id="IPR046226">
    <property type="entry name" value="DUF6259"/>
</dbReference>
<protein>
    <recommendedName>
        <fullName evidence="1">DUF6259 domain-containing protein</fullName>
    </recommendedName>
</protein>
<reference evidence="2 3" key="1">
    <citation type="submission" date="2019-08" db="EMBL/GenBank/DDBJ databases">
        <title>In-depth cultivation of the pig gut microbiome towards novel bacterial diversity and tailored functional studies.</title>
        <authorList>
            <person name="Wylensek D."/>
            <person name="Hitch T.C.A."/>
            <person name="Clavel T."/>
        </authorList>
    </citation>
    <scope>NUCLEOTIDE SEQUENCE [LARGE SCALE GENOMIC DNA]</scope>
    <source>
        <strain evidence="2 3">BBE-744-WT-12</strain>
    </source>
</reference>
<name>A0A844FYU7_9BACT</name>
<organism evidence="2 3">
    <name type="scientific">Victivallis lenta</name>
    <dbReference type="NCBI Taxonomy" id="2606640"/>
    <lineage>
        <taxon>Bacteria</taxon>
        <taxon>Pseudomonadati</taxon>
        <taxon>Lentisphaerota</taxon>
        <taxon>Lentisphaeria</taxon>
        <taxon>Victivallales</taxon>
        <taxon>Victivallaceae</taxon>
        <taxon>Victivallis</taxon>
    </lineage>
</organism>
<evidence type="ECO:0000259" key="1">
    <source>
        <dbReference type="Pfam" id="PF19773"/>
    </source>
</evidence>
<evidence type="ECO:0000313" key="2">
    <source>
        <dbReference type="EMBL" id="MST96276.1"/>
    </source>
</evidence>
<gene>
    <name evidence="2" type="ORF">FYJ85_04340</name>
</gene>
<keyword evidence="3" id="KW-1185">Reference proteome</keyword>
<dbReference type="AlphaFoldDB" id="A0A844FYU7"/>
<dbReference type="RefSeq" id="WP_154417101.1">
    <property type="nucleotide sequence ID" value="NZ_CALXOB010000006.1"/>
</dbReference>